<dbReference type="EMBL" id="SSWL01000007">
    <property type="protein sequence ID" value="THJ29605.1"/>
    <property type="molecule type" value="Genomic_DNA"/>
</dbReference>
<dbReference type="PROSITE" id="PS51257">
    <property type="entry name" value="PROKAR_LIPOPROTEIN"/>
    <property type="match status" value="1"/>
</dbReference>
<organism evidence="1 2">
    <name type="scientific">Bifidobacterium longum subsp. infantis</name>
    <dbReference type="NCBI Taxonomy" id="1682"/>
    <lineage>
        <taxon>Bacteria</taxon>
        <taxon>Bacillati</taxon>
        <taxon>Actinomycetota</taxon>
        <taxon>Actinomycetes</taxon>
        <taxon>Bifidobacteriales</taxon>
        <taxon>Bifidobacteriaceae</taxon>
        <taxon>Bifidobacterium</taxon>
    </lineage>
</organism>
<accession>A0A4S5BG05</accession>
<dbReference type="AlphaFoldDB" id="A0A4S5BG05"/>
<sequence>MKRSRSLAALTRTKRRLIVTVATAAVLLISSCAAVAMVQFYQADYQALEQRGATRKTLDSFRALSTADGLFDMPELDTRNTEESRINATYMVSQMVGENHDKVSTQRTLDSLYAYAKDERNPLAMRLKAYVALKNFKDTRWESSDGIVKQVEQSFPKNVASDGLAEYLSLAEPVAVLDSDFTPTTMLVPFNPLTNEQTERLATSAMITRYLFGNGSQIPEYFSDLSPDLCAWASGDSPYVQQTLLAADALTGTEQSSCISRPAIKKLFGCKNSTQMIAIDGSRTGVCSLTLTYYAYRSGAAPL</sequence>
<dbReference type="Proteomes" id="UP000306697">
    <property type="component" value="Unassembled WGS sequence"/>
</dbReference>
<evidence type="ECO:0000313" key="2">
    <source>
        <dbReference type="Proteomes" id="UP000306697"/>
    </source>
</evidence>
<protein>
    <submittedName>
        <fullName evidence="1">Uncharacterized protein</fullName>
    </submittedName>
</protein>
<evidence type="ECO:0000313" key="1">
    <source>
        <dbReference type="EMBL" id="THJ29605.1"/>
    </source>
</evidence>
<proteinExistence type="predicted"/>
<dbReference type="RefSeq" id="WP_136500535.1">
    <property type="nucleotide sequence ID" value="NZ_SSWL01000007.1"/>
</dbReference>
<comment type="caution">
    <text evidence="1">The sequence shown here is derived from an EMBL/GenBank/DDBJ whole genome shotgun (WGS) entry which is preliminary data.</text>
</comment>
<reference evidence="1 2" key="1">
    <citation type="submission" date="2019-04" db="EMBL/GenBank/DDBJ databases">
        <title>Genome Announcement To Ensure Probiotic Safety of Bifidobacterium longum subsp infantis UBBI-01.</title>
        <authorList>
            <person name="Sulthana A."/>
            <person name="Lakshmi S.G."/>
            <person name="Madempudi R.S."/>
        </authorList>
    </citation>
    <scope>NUCLEOTIDE SEQUENCE [LARGE SCALE GENOMIC DNA]</scope>
    <source>
        <strain evidence="1 2">UBBI-01</strain>
    </source>
</reference>
<gene>
    <name evidence="1" type="ORF">E6L38_05820</name>
</gene>
<name>A0A4S5BG05_BIFLI</name>